<dbReference type="KEGG" id="och:CES85_5675"/>
<keyword evidence="4 6" id="KW-0732">Signal</keyword>
<evidence type="ECO:0000256" key="1">
    <source>
        <dbReference type="ARBA" id="ARBA00003630"/>
    </source>
</evidence>
<dbReference type="InterPro" id="IPR028082">
    <property type="entry name" value="Peripla_BP_I"/>
</dbReference>
<feature type="domain" description="Leucine-binding protein" evidence="7">
    <location>
        <begin position="32"/>
        <end position="355"/>
    </location>
</feature>
<evidence type="ECO:0000256" key="4">
    <source>
        <dbReference type="ARBA" id="ARBA00022729"/>
    </source>
</evidence>
<dbReference type="AlphaFoldDB" id="A0A248UEP2"/>
<gene>
    <name evidence="8" type="ORF">CES85_5675</name>
</gene>
<dbReference type="InterPro" id="IPR051010">
    <property type="entry name" value="BCAA_transport"/>
</dbReference>
<feature type="chain" id="PRO_5013009878" evidence="6">
    <location>
        <begin position="29"/>
        <end position="378"/>
    </location>
</feature>
<dbReference type="PANTHER" id="PTHR30483">
    <property type="entry name" value="LEUCINE-SPECIFIC-BINDING PROTEIN"/>
    <property type="match status" value="1"/>
</dbReference>
<evidence type="ECO:0000256" key="3">
    <source>
        <dbReference type="ARBA" id="ARBA00022448"/>
    </source>
</evidence>
<dbReference type="PANTHER" id="PTHR30483:SF6">
    <property type="entry name" value="PERIPLASMIC BINDING PROTEIN OF ABC TRANSPORTER FOR NATURAL AMINO ACIDS"/>
    <property type="match status" value="1"/>
</dbReference>
<sequence length="378" mass="40331">MQAFKKYTQVLGTAVLTMLIGSVSQAAADNYNIAVGKSLTGNLAFIGVPQANAIRMAVDELNAEKFLGEDTLSVTVEDDANDRGQTITLVNKAAADPNTLIYLGSIWSAHAIAVAPLLNDLKIPMFGTAQSVEPLKLSEWYFKSTMSPPKSVTTIAKYAVEKVQIKDLAVVFTRDAENAVVGADIFRDYARKHGVSIVSDESILVSETNFSAIATKIASTNPDAIWIGAYGAQAANLVVQLKRAGVRPDLKIFTTAGLGTDYLEAGGSAVDGTYFWGDFNIQSADPRIAAFVKNYEARYSATPDSWAAVGYTEALLAAYAIKASLPNPTREKVRDAIAAMKDAPTVLGAGSWSLDAERVPVYEQSIVMVKGGKFEAAP</sequence>
<reference evidence="8 9" key="1">
    <citation type="submission" date="2017-07" db="EMBL/GenBank/DDBJ databases">
        <title>Phylogenetic study on the rhizospheric bacterium Ochrobactrum sp. A44.</title>
        <authorList>
            <person name="Krzyzanowska D.M."/>
            <person name="Ossowicki A."/>
            <person name="Rajewska M."/>
            <person name="Maciag T."/>
            <person name="Kaczynski Z."/>
            <person name="Czerwicka M."/>
            <person name="Jafra S."/>
        </authorList>
    </citation>
    <scope>NUCLEOTIDE SEQUENCE [LARGE SCALE GENOMIC DNA]</scope>
    <source>
        <strain evidence="8 9">A44</strain>
    </source>
</reference>
<evidence type="ECO:0000256" key="5">
    <source>
        <dbReference type="ARBA" id="ARBA00022970"/>
    </source>
</evidence>
<evidence type="ECO:0000313" key="8">
    <source>
        <dbReference type="EMBL" id="ASV84871.1"/>
    </source>
</evidence>
<accession>A0A248UEP2</accession>
<name>A0A248UEP2_9HYPH</name>
<evidence type="ECO:0000259" key="7">
    <source>
        <dbReference type="Pfam" id="PF13458"/>
    </source>
</evidence>
<protein>
    <submittedName>
        <fullName evidence="8">Periplasmic binding family protein</fullName>
    </submittedName>
</protein>
<keyword evidence="3" id="KW-0813">Transport</keyword>
<comment type="function">
    <text evidence="1">Component of an amino-acid transport system.</text>
</comment>
<evidence type="ECO:0000256" key="2">
    <source>
        <dbReference type="ARBA" id="ARBA00010062"/>
    </source>
</evidence>
<dbReference type="EMBL" id="CP022603">
    <property type="protein sequence ID" value="ASV84871.1"/>
    <property type="molecule type" value="Genomic_DNA"/>
</dbReference>
<comment type="similarity">
    <text evidence="2">Belongs to the leucine-binding protein family.</text>
</comment>
<evidence type="ECO:0000256" key="6">
    <source>
        <dbReference type="SAM" id="SignalP"/>
    </source>
</evidence>
<feature type="signal peptide" evidence="6">
    <location>
        <begin position="1"/>
        <end position="28"/>
    </location>
</feature>
<organism evidence="8 9">
    <name type="scientific">Ochrobactrum quorumnocens</name>
    <dbReference type="NCBI Taxonomy" id="271865"/>
    <lineage>
        <taxon>Bacteria</taxon>
        <taxon>Pseudomonadati</taxon>
        <taxon>Pseudomonadota</taxon>
        <taxon>Alphaproteobacteria</taxon>
        <taxon>Hyphomicrobiales</taxon>
        <taxon>Brucellaceae</taxon>
        <taxon>Brucella/Ochrobactrum group</taxon>
        <taxon>Ochrobactrum</taxon>
    </lineage>
</organism>
<dbReference type="GO" id="GO:0006865">
    <property type="term" value="P:amino acid transport"/>
    <property type="evidence" value="ECO:0007669"/>
    <property type="project" value="UniProtKB-KW"/>
</dbReference>
<evidence type="ECO:0000313" key="9">
    <source>
        <dbReference type="Proteomes" id="UP000215256"/>
    </source>
</evidence>
<dbReference type="InterPro" id="IPR028081">
    <property type="entry name" value="Leu-bd"/>
</dbReference>
<dbReference type="Gene3D" id="3.40.50.2300">
    <property type="match status" value="2"/>
</dbReference>
<dbReference type="Proteomes" id="UP000215256">
    <property type="component" value="Chromosome 2"/>
</dbReference>
<dbReference type="RefSeq" id="WP_095445498.1">
    <property type="nucleotide sequence ID" value="NZ_CP022603.1"/>
</dbReference>
<keyword evidence="5" id="KW-0029">Amino-acid transport</keyword>
<dbReference type="SUPFAM" id="SSF53822">
    <property type="entry name" value="Periplasmic binding protein-like I"/>
    <property type="match status" value="1"/>
</dbReference>
<dbReference type="Pfam" id="PF13458">
    <property type="entry name" value="Peripla_BP_6"/>
    <property type="match status" value="1"/>
</dbReference>
<proteinExistence type="inferred from homology"/>
<dbReference type="OrthoDB" id="9791590at2"/>